<feature type="region of interest" description="Disordered" evidence="5">
    <location>
        <begin position="379"/>
        <end position="398"/>
    </location>
</feature>
<evidence type="ECO:0000256" key="2">
    <source>
        <dbReference type="ARBA" id="ARBA00022801"/>
    </source>
</evidence>
<evidence type="ECO:0000313" key="10">
    <source>
        <dbReference type="Proteomes" id="UP000325003"/>
    </source>
</evidence>
<evidence type="ECO:0000313" key="9">
    <source>
        <dbReference type="EMBL" id="KAA1420923.1"/>
    </source>
</evidence>
<dbReference type="PANTHER" id="PTHR31308">
    <property type="match status" value="1"/>
</dbReference>
<dbReference type="GO" id="GO:1901136">
    <property type="term" value="P:carbohydrate derivative catabolic process"/>
    <property type="evidence" value="ECO:0007669"/>
    <property type="project" value="UniProtKB-ARBA"/>
</dbReference>
<keyword evidence="6" id="KW-0732">Signal</keyword>
<evidence type="ECO:0000256" key="4">
    <source>
        <dbReference type="RuleBase" id="RU361153"/>
    </source>
</evidence>
<dbReference type="Pfam" id="PF00150">
    <property type="entry name" value="Cellulase"/>
    <property type="match status" value="1"/>
</dbReference>
<evidence type="ECO:0000256" key="3">
    <source>
        <dbReference type="ARBA" id="ARBA00023295"/>
    </source>
</evidence>
<name>A0A5B1LK41_9ACTN</name>
<feature type="domain" description="Glycoside hydrolase family 5 C-terminal" evidence="8">
    <location>
        <begin position="411"/>
        <end position="497"/>
    </location>
</feature>
<evidence type="ECO:0000259" key="8">
    <source>
        <dbReference type="Pfam" id="PF18564"/>
    </source>
</evidence>
<organism evidence="9 10">
    <name type="scientific">Nocardioides humilatus</name>
    <dbReference type="NCBI Taxonomy" id="2607660"/>
    <lineage>
        <taxon>Bacteria</taxon>
        <taxon>Bacillati</taxon>
        <taxon>Actinomycetota</taxon>
        <taxon>Actinomycetes</taxon>
        <taxon>Propionibacteriales</taxon>
        <taxon>Nocardioidaceae</taxon>
        <taxon>Nocardioides</taxon>
    </lineage>
</organism>
<dbReference type="Gene3D" id="2.60.40.1180">
    <property type="entry name" value="Golgi alpha-mannosidase II"/>
    <property type="match status" value="1"/>
</dbReference>
<evidence type="ECO:0000256" key="1">
    <source>
        <dbReference type="ARBA" id="ARBA00005641"/>
    </source>
</evidence>
<dbReference type="EMBL" id="VUJV01000001">
    <property type="protein sequence ID" value="KAA1420923.1"/>
    <property type="molecule type" value="Genomic_DNA"/>
</dbReference>
<protein>
    <submittedName>
        <fullName evidence="9">Glycoside hydrolase family 5 protein</fullName>
    </submittedName>
</protein>
<accession>A0A5B1LK41</accession>
<dbReference type="InterPro" id="IPR017853">
    <property type="entry name" value="GH"/>
</dbReference>
<dbReference type="Pfam" id="PF18564">
    <property type="entry name" value="Glyco_hydro_5_C"/>
    <property type="match status" value="1"/>
</dbReference>
<dbReference type="InterPro" id="IPR041036">
    <property type="entry name" value="GH5_C"/>
</dbReference>
<dbReference type="AlphaFoldDB" id="A0A5B1LK41"/>
<dbReference type="PANTHER" id="PTHR31308:SF3">
    <property type="entry name" value="ENDOGLYCOCERAMIDASE"/>
    <property type="match status" value="1"/>
</dbReference>
<comment type="similarity">
    <text evidence="1 4">Belongs to the glycosyl hydrolase 5 (cellulase A) family.</text>
</comment>
<keyword evidence="10" id="KW-1185">Reference proteome</keyword>
<feature type="signal peptide" evidence="6">
    <location>
        <begin position="1"/>
        <end position="24"/>
    </location>
</feature>
<keyword evidence="3 4" id="KW-0326">Glycosidase</keyword>
<feature type="domain" description="Glycoside hydrolase family 5" evidence="7">
    <location>
        <begin position="77"/>
        <end position="373"/>
    </location>
</feature>
<dbReference type="RefSeq" id="WP_149726383.1">
    <property type="nucleotide sequence ID" value="NZ_VUJV01000001.1"/>
</dbReference>
<gene>
    <name evidence="9" type="ORF">F0U44_00835</name>
</gene>
<sequence>MISAVLLTALAAAPGASGSTAATAAAPTHISDAVAAPDPRPTPSGRFLLDPQGRALVLHGVNMVYKLPPYAPDEIGFDADDAQFLVDQGFTTVRLGLIWKAVEPEPGQYDDAYLSRIRATTELLAAHGIWVLLDFHQDLFHERFQGEGAPDWAVQDDGLPAEPQLGFPYNYFGQLALNRAFDHFWANSPAPDGIGLQDHYAAAWAHVASYFLATPGVMGFDLFNEPWPGTSFPKCVNPLGCRGFDKKLQAFSQRVIDQIRTVDARTPIFYEPHVLFNNGVRTSLTPRGPRLGFSFHDYCLTADLGLEGTPVQDISCNVFDNLVWANTEAQLKRTGDTPLLTEFGATTDTKVLTEMVDRAAEHRWGWQYWAYTGFDPTTTGPGDEQSLVRDPSQPPTGDNLDEAKLDAIVTPHPLVVSGTPTAWHFDRATGEFTTSWTTKKVRGLGSFAAGSLTRIALPTRVYDAGYDVTVTGGQVVSVADAPVLVVRQQAGASSIAVTVTPR</sequence>
<evidence type="ECO:0000256" key="6">
    <source>
        <dbReference type="SAM" id="SignalP"/>
    </source>
</evidence>
<dbReference type="SUPFAM" id="SSF51445">
    <property type="entry name" value="(Trans)glycosidases"/>
    <property type="match status" value="1"/>
</dbReference>
<dbReference type="GO" id="GO:0004553">
    <property type="term" value="F:hydrolase activity, hydrolyzing O-glycosyl compounds"/>
    <property type="evidence" value="ECO:0007669"/>
    <property type="project" value="InterPro"/>
</dbReference>
<proteinExistence type="inferred from homology"/>
<dbReference type="GO" id="GO:0016042">
    <property type="term" value="P:lipid catabolic process"/>
    <property type="evidence" value="ECO:0007669"/>
    <property type="project" value="UniProtKB-ARBA"/>
</dbReference>
<dbReference type="Gene3D" id="3.20.20.80">
    <property type="entry name" value="Glycosidases"/>
    <property type="match status" value="1"/>
</dbReference>
<dbReference type="GO" id="GO:0000272">
    <property type="term" value="P:polysaccharide catabolic process"/>
    <property type="evidence" value="ECO:0007669"/>
    <property type="project" value="InterPro"/>
</dbReference>
<dbReference type="InterPro" id="IPR013780">
    <property type="entry name" value="Glyco_hydro_b"/>
</dbReference>
<reference evidence="9 10" key="2">
    <citation type="submission" date="2019-09" db="EMBL/GenBank/DDBJ databases">
        <authorList>
            <person name="Jin C."/>
        </authorList>
    </citation>
    <scope>NUCLEOTIDE SEQUENCE [LARGE SCALE GENOMIC DNA]</scope>
    <source>
        <strain evidence="9 10">BN130099</strain>
    </source>
</reference>
<evidence type="ECO:0000259" key="7">
    <source>
        <dbReference type="Pfam" id="PF00150"/>
    </source>
</evidence>
<dbReference type="Proteomes" id="UP000325003">
    <property type="component" value="Unassembled WGS sequence"/>
</dbReference>
<feature type="chain" id="PRO_5039554782" evidence="6">
    <location>
        <begin position="25"/>
        <end position="502"/>
    </location>
</feature>
<evidence type="ECO:0000256" key="5">
    <source>
        <dbReference type="SAM" id="MobiDB-lite"/>
    </source>
</evidence>
<dbReference type="InterPro" id="IPR001547">
    <property type="entry name" value="Glyco_hydro_5"/>
</dbReference>
<reference evidence="9 10" key="1">
    <citation type="submission" date="2019-09" db="EMBL/GenBank/DDBJ databases">
        <title>Nocardioides panacisoli sp. nov., isolated from the soil of a ginseng field.</title>
        <authorList>
            <person name="Cho C."/>
        </authorList>
    </citation>
    <scope>NUCLEOTIDE SEQUENCE [LARGE SCALE GENOMIC DNA]</scope>
    <source>
        <strain evidence="9 10">BN130099</strain>
    </source>
</reference>
<comment type="caution">
    <text evidence="9">The sequence shown here is derived from an EMBL/GenBank/DDBJ whole genome shotgun (WGS) entry which is preliminary data.</text>
</comment>
<dbReference type="InterPro" id="IPR052066">
    <property type="entry name" value="Glycosphingolipid_Hydrolases"/>
</dbReference>
<keyword evidence="2 4" id="KW-0378">Hydrolase</keyword>